<protein>
    <submittedName>
        <fullName evidence="1">Uncharacterized protein</fullName>
    </submittedName>
</protein>
<dbReference type="AlphaFoldDB" id="A0A8J3EFE0"/>
<organism evidence="1 2">
    <name type="scientific">Salipiger pallidus</name>
    <dbReference type="NCBI Taxonomy" id="1775170"/>
    <lineage>
        <taxon>Bacteria</taxon>
        <taxon>Pseudomonadati</taxon>
        <taxon>Pseudomonadota</taxon>
        <taxon>Alphaproteobacteria</taxon>
        <taxon>Rhodobacterales</taxon>
        <taxon>Roseobacteraceae</taxon>
        <taxon>Salipiger</taxon>
    </lineage>
</organism>
<keyword evidence="2" id="KW-1185">Reference proteome</keyword>
<evidence type="ECO:0000313" key="1">
    <source>
        <dbReference type="EMBL" id="GGG63338.1"/>
    </source>
</evidence>
<sequence length="85" mass="9413">MNGFLVEMVGGEAEPFQPGTERFIDLDEFERQPFRCPLPSGNEQDLKPMGIDPAHVLNGDPHGHVARPEKEGDKRILTVAVARGF</sequence>
<evidence type="ECO:0000313" key="2">
    <source>
        <dbReference type="Proteomes" id="UP000617145"/>
    </source>
</evidence>
<proteinExistence type="predicted"/>
<reference evidence="1" key="1">
    <citation type="journal article" date="2014" name="Int. J. Syst. Evol. Microbiol.">
        <title>Complete genome sequence of Corynebacterium casei LMG S-19264T (=DSM 44701T), isolated from a smear-ripened cheese.</title>
        <authorList>
            <consortium name="US DOE Joint Genome Institute (JGI-PGF)"/>
            <person name="Walter F."/>
            <person name="Albersmeier A."/>
            <person name="Kalinowski J."/>
            <person name="Ruckert C."/>
        </authorList>
    </citation>
    <scope>NUCLEOTIDE SEQUENCE</scope>
    <source>
        <strain evidence="1">CGMCC 1.15762</strain>
    </source>
</reference>
<name>A0A8J3EFE0_9RHOB</name>
<dbReference type="EMBL" id="BMJV01000001">
    <property type="protein sequence ID" value="GGG63338.1"/>
    <property type="molecule type" value="Genomic_DNA"/>
</dbReference>
<reference evidence="1" key="2">
    <citation type="submission" date="2020-09" db="EMBL/GenBank/DDBJ databases">
        <authorList>
            <person name="Sun Q."/>
            <person name="Zhou Y."/>
        </authorList>
    </citation>
    <scope>NUCLEOTIDE SEQUENCE</scope>
    <source>
        <strain evidence="1">CGMCC 1.15762</strain>
    </source>
</reference>
<accession>A0A8J3EFE0</accession>
<comment type="caution">
    <text evidence="1">The sequence shown here is derived from an EMBL/GenBank/DDBJ whole genome shotgun (WGS) entry which is preliminary data.</text>
</comment>
<dbReference type="Proteomes" id="UP000617145">
    <property type="component" value="Unassembled WGS sequence"/>
</dbReference>
<gene>
    <name evidence="1" type="ORF">GCM10011415_07180</name>
</gene>